<name>A0A382P5B8_9ZZZZ</name>
<dbReference type="AlphaFoldDB" id="A0A382P5B8"/>
<sequence length="48" mass="5333">MAFSMLGNSKVIEKVIILLLETLAKKTDSDVDDKLVKLLKESLNKKTA</sequence>
<evidence type="ECO:0000313" key="1">
    <source>
        <dbReference type="EMBL" id="SVC68553.1"/>
    </source>
</evidence>
<proteinExistence type="predicted"/>
<dbReference type="EMBL" id="UINC01104981">
    <property type="protein sequence ID" value="SVC68553.1"/>
    <property type="molecule type" value="Genomic_DNA"/>
</dbReference>
<accession>A0A382P5B8</accession>
<gene>
    <name evidence="1" type="ORF">METZ01_LOCUS321407</name>
</gene>
<protein>
    <submittedName>
        <fullName evidence="1">Uncharacterized protein</fullName>
    </submittedName>
</protein>
<organism evidence="1">
    <name type="scientific">marine metagenome</name>
    <dbReference type="NCBI Taxonomy" id="408172"/>
    <lineage>
        <taxon>unclassified sequences</taxon>
        <taxon>metagenomes</taxon>
        <taxon>ecological metagenomes</taxon>
    </lineage>
</organism>
<reference evidence="1" key="1">
    <citation type="submission" date="2018-05" db="EMBL/GenBank/DDBJ databases">
        <authorList>
            <person name="Lanie J.A."/>
            <person name="Ng W.-L."/>
            <person name="Kazmierczak K.M."/>
            <person name="Andrzejewski T.M."/>
            <person name="Davidsen T.M."/>
            <person name="Wayne K.J."/>
            <person name="Tettelin H."/>
            <person name="Glass J.I."/>
            <person name="Rusch D."/>
            <person name="Podicherti R."/>
            <person name="Tsui H.-C.T."/>
            <person name="Winkler M.E."/>
        </authorList>
    </citation>
    <scope>NUCLEOTIDE SEQUENCE</scope>
</reference>